<name>A0A915A9X2_PARUN</name>
<organism evidence="1 2">
    <name type="scientific">Parascaris univalens</name>
    <name type="common">Nematode worm</name>
    <dbReference type="NCBI Taxonomy" id="6257"/>
    <lineage>
        <taxon>Eukaryota</taxon>
        <taxon>Metazoa</taxon>
        <taxon>Ecdysozoa</taxon>
        <taxon>Nematoda</taxon>
        <taxon>Chromadorea</taxon>
        <taxon>Rhabditida</taxon>
        <taxon>Spirurina</taxon>
        <taxon>Ascaridomorpha</taxon>
        <taxon>Ascaridoidea</taxon>
        <taxon>Ascarididae</taxon>
        <taxon>Parascaris</taxon>
    </lineage>
</organism>
<proteinExistence type="predicted"/>
<keyword evidence="1" id="KW-1185">Reference proteome</keyword>
<dbReference type="Proteomes" id="UP000887569">
    <property type="component" value="Unplaced"/>
</dbReference>
<dbReference type="WBParaSite" id="PgR003_g230_t06">
    <property type="protein sequence ID" value="PgR003_g230_t06"/>
    <property type="gene ID" value="PgR003_g230"/>
</dbReference>
<evidence type="ECO:0000313" key="2">
    <source>
        <dbReference type="WBParaSite" id="PgR003_g230_t06"/>
    </source>
</evidence>
<protein>
    <submittedName>
        <fullName evidence="2">Major sperm protein</fullName>
    </submittedName>
</protein>
<accession>A0A915A9X2</accession>
<reference evidence="2" key="1">
    <citation type="submission" date="2022-11" db="UniProtKB">
        <authorList>
            <consortium name="WormBaseParasite"/>
        </authorList>
    </citation>
    <scope>IDENTIFICATION</scope>
</reference>
<sequence>MIWALRTNAVERLVAQPTSGVVPGGGSFEVCHFILLRLVRMSNLLLNRKVDVFNQGTFSPGVFYQKHKQRSTDFSKYSIDQLPSWSYCSCLYFKAKNEIIYYIM</sequence>
<evidence type="ECO:0000313" key="1">
    <source>
        <dbReference type="Proteomes" id="UP000887569"/>
    </source>
</evidence>
<dbReference type="AlphaFoldDB" id="A0A915A9X2"/>